<sequence>MILAWVLVAGLTKTFFSSEVTTSEPVQPENPHLEVNEKTDVGMNTPSDNENSGGINEEVIEESNEEKTDTTQDYDSAGNPTPIGIENESEEPASPTQDLQDQTEDDAVDSNDDSQFDNDLEDLAEDSDSYRDLAALTEQYRRRAHKTFEESRFSKLRDSKSSEEREDEEEFDNGGKLNIGPPIYFNPRNPNGERPDKLEPNEMVLYFKLKFMEFMSICLANLFSFMTRICEFLNER</sequence>
<feature type="chain" id="PRO_5002152706" evidence="2">
    <location>
        <begin position="18"/>
        <end position="236"/>
    </location>
</feature>
<accession>A0A0C2NA28</accession>
<dbReference type="EMBL" id="JWZT01000923">
    <property type="protein sequence ID" value="KII73215.1"/>
    <property type="molecule type" value="Genomic_DNA"/>
</dbReference>
<evidence type="ECO:0000256" key="2">
    <source>
        <dbReference type="SAM" id="SignalP"/>
    </source>
</evidence>
<reference evidence="3 4" key="1">
    <citation type="journal article" date="2014" name="Genome Biol. Evol.">
        <title>The genome of the myxosporean Thelohanellus kitauei shows adaptations to nutrient acquisition within its fish host.</title>
        <authorList>
            <person name="Yang Y."/>
            <person name="Xiong J."/>
            <person name="Zhou Z."/>
            <person name="Huo F."/>
            <person name="Miao W."/>
            <person name="Ran C."/>
            <person name="Liu Y."/>
            <person name="Zhang J."/>
            <person name="Feng J."/>
            <person name="Wang M."/>
            <person name="Wang M."/>
            <person name="Wang L."/>
            <person name="Yao B."/>
        </authorList>
    </citation>
    <scope>NUCLEOTIDE SEQUENCE [LARGE SCALE GENOMIC DNA]</scope>
    <source>
        <strain evidence="3">Wuqing</strain>
    </source>
</reference>
<evidence type="ECO:0000313" key="3">
    <source>
        <dbReference type="EMBL" id="KII73215.1"/>
    </source>
</evidence>
<proteinExistence type="predicted"/>
<feature type="signal peptide" evidence="2">
    <location>
        <begin position="1"/>
        <end position="17"/>
    </location>
</feature>
<feature type="compositionally biased region" description="Acidic residues" evidence="1">
    <location>
        <begin position="101"/>
        <end position="127"/>
    </location>
</feature>
<comment type="caution">
    <text evidence="3">The sequence shown here is derived from an EMBL/GenBank/DDBJ whole genome shotgun (WGS) entry which is preliminary data.</text>
</comment>
<feature type="compositionally biased region" description="Basic and acidic residues" evidence="1">
    <location>
        <begin position="31"/>
        <end position="40"/>
    </location>
</feature>
<feature type="compositionally biased region" description="Basic and acidic residues" evidence="1">
    <location>
        <begin position="147"/>
        <end position="163"/>
    </location>
</feature>
<protein>
    <submittedName>
        <fullName evidence="3">Uncharacterized protein</fullName>
    </submittedName>
</protein>
<gene>
    <name evidence="3" type="ORF">RF11_09803</name>
</gene>
<keyword evidence="4" id="KW-1185">Reference proteome</keyword>
<evidence type="ECO:0000256" key="1">
    <source>
        <dbReference type="SAM" id="MobiDB-lite"/>
    </source>
</evidence>
<evidence type="ECO:0000313" key="4">
    <source>
        <dbReference type="Proteomes" id="UP000031668"/>
    </source>
</evidence>
<keyword evidence="2" id="KW-0732">Signal</keyword>
<organism evidence="3 4">
    <name type="scientific">Thelohanellus kitauei</name>
    <name type="common">Myxosporean</name>
    <dbReference type="NCBI Taxonomy" id="669202"/>
    <lineage>
        <taxon>Eukaryota</taxon>
        <taxon>Metazoa</taxon>
        <taxon>Cnidaria</taxon>
        <taxon>Myxozoa</taxon>
        <taxon>Myxosporea</taxon>
        <taxon>Bivalvulida</taxon>
        <taxon>Platysporina</taxon>
        <taxon>Myxobolidae</taxon>
        <taxon>Thelohanellus</taxon>
    </lineage>
</organism>
<dbReference type="Proteomes" id="UP000031668">
    <property type="component" value="Unassembled WGS sequence"/>
</dbReference>
<dbReference type="AlphaFoldDB" id="A0A0C2NA28"/>
<feature type="region of interest" description="Disordered" evidence="1">
    <location>
        <begin position="147"/>
        <end position="196"/>
    </location>
</feature>
<name>A0A0C2NA28_THEKT</name>
<feature type="region of interest" description="Disordered" evidence="1">
    <location>
        <begin position="18"/>
        <end position="127"/>
    </location>
</feature>